<protein>
    <submittedName>
        <fullName evidence="5">Nitroreductase</fullName>
    </submittedName>
</protein>
<dbReference type="RefSeq" id="WP_140694351.1">
    <property type="nucleotide sequence ID" value="NZ_RCZG01000008.1"/>
</dbReference>
<proteinExistence type="predicted"/>
<reference evidence="5 6" key="1">
    <citation type="journal article" date="2019" name="Environ. Microbiol.">
        <title>Species interactions and distinct microbial communities in high Arctic permafrost affected cryosols are associated with the CH4 and CO2 gas fluxes.</title>
        <authorList>
            <person name="Altshuler I."/>
            <person name="Hamel J."/>
            <person name="Turney S."/>
            <person name="Magnuson E."/>
            <person name="Levesque R."/>
            <person name="Greer C."/>
            <person name="Whyte L.G."/>
        </authorList>
    </citation>
    <scope>NUCLEOTIDE SEQUENCE [LARGE SCALE GENOMIC DNA]</scope>
    <source>
        <strain evidence="5 6">S5.20</strain>
    </source>
</reference>
<dbReference type="Pfam" id="PF00881">
    <property type="entry name" value="Nitroreductase"/>
    <property type="match status" value="1"/>
</dbReference>
<organism evidence="5 6">
    <name type="scientific">Mycolicibacterium hodleri</name>
    <dbReference type="NCBI Taxonomy" id="49897"/>
    <lineage>
        <taxon>Bacteria</taxon>
        <taxon>Bacillati</taxon>
        <taxon>Actinomycetota</taxon>
        <taxon>Actinomycetes</taxon>
        <taxon>Mycobacteriales</taxon>
        <taxon>Mycobacteriaceae</taxon>
        <taxon>Mycolicibacterium</taxon>
    </lineage>
</organism>
<dbReference type="Gene3D" id="3.40.109.10">
    <property type="entry name" value="NADH Oxidase"/>
    <property type="match status" value="1"/>
</dbReference>
<evidence type="ECO:0000256" key="2">
    <source>
        <dbReference type="ARBA" id="ARBA00022643"/>
    </source>
</evidence>
<dbReference type="OrthoDB" id="9798230at2"/>
<dbReference type="PANTHER" id="PTHR23026">
    <property type="entry name" value="NADPH NITROREDUCTASE"/>
    <property type="match status" value="1"/>
</dbReference>
<sequence length="233" mass="25561">MSGDERTGPSTAQADALERLLTDRWSCRSFLPETVPHQRIERLLDIARRSPSWCNTQPWTTYVTSGNATNEFRTAVLAEAARGNPAPDIEFPPCYTGTSRQRRKAVARQLYDSLGIAEGDRTASNAQTAKNFEFFGAPHVAIVTSRAELGTYGVLDCGIYVNSFLLAAHSLGLGAISQAALAIVSPAVRTFFDIDSHEIVVCGISFGWPDLDHPANRFRTTRAGLEETVVWRT</sequence>
<keyword evidence="2" id="KW-0288">FMN</keyword>
<dbReference type="InterPro" id="IPR050627">
    <property type="entry name" value="Nitroreductase/BluB"/>
</dbReference>
<evidence type="ECO:0000313" key="6">
    <source>
        <dbReference type="Proteomes" id="UP000320095"/>
    </source>
</evidence>
<dbReference type="SUPFAM" id="SSF55469">
    <property type="entry name" value="FMN-dependent nitroreductase-like"/>
    <property type="match status" value="1"/>
</dbReference>
<dbReference type="AlphaFoldDB" id="A0A502E7L2"/>
<keyword evidence="1" id="KW-0285">Flavoprotein</keyword>
<dbReference type="Proteomes" id="UP000320095">
    <property type="component" value="Unassembled WGS sequence"/>
</dbReference>
<keyword evidence="6" id="KW-1185">Reference proteome</keyword>
<evidence type="ECO:0000256" key="1">
    <source>
        <dbReference type="ARBA" id="ARBA00022630"/>
    </source>
</evidence>
<feature type="domain" description="Nitroreductase" evidence="4">
    <location>
        <begin position="22"/>
        <end position="208"/>
    </location>
</feature>
<keyword evidence="3" id="KW-0560">Oxidoreductase</keyword>
<dbReference type="CDD" id="cd02136">
    <property type="entry name" value="PnbA_NfnB-like"/>
    <property type="match status" value="1"/>
</dbReference>
<evidence type="ECO:0000313" key="5">
    <source>
        <dbReference type="EMBL" id="TPG32441.1"/>
    </source>
</evidence>
<dbReference type="PANTHER" id="PTHR23026:SF90">
    <property type="entry name" value="IODOTYROSINE DEIODINASE 1"/>
    <property type="match status" value="1"/>
</dbReference>
<gene>
    <name evidence="5" type="ORF">EAH80_19395</name>
</gene>
<dbReference type="InterPro" id="IPR029479">
    <property type="entry name" value="Nitroreductase"/>
</dbReference>
<dbReference type="GO" id="GO:0016491">
    <property type="term" value="F:oxidoreductase activity"/>
    <property type="evidence" value="ECO:0007669"/>
    <property type="project" value="UniProtKB-KW"/>
</dbReference>
<evidence type="ECO:0000256" key="3">
    <source>
        <dbReference type="ARBA" id="ARBA00023002"/>
    </source>
</evidence>
<evidence type="ECO:0000259" key="4">
    <source>
        <dbReference type="Pfam" id="PF00881"/>
    </source>
</evidence>
<dbReference type="EMBL" id="RCZG01000008">
    <property type="protein sequence ID" value="TPG32441.1"/>
    <property type="molecule type" value="Genomic_DNA"/>
</dbReference>
<name>A0A502E7L2_9MYCO</name>
<accession>A0A502E7L2</accession>
<comment type="caution">
    <text evidence="5">The sequence shown here is derived from an EMBL/GenBank/DDBJ whole genome shotgun (WGS) entry which is preliminary data.</text>
</comment>
<dbReference type="InterPro" id="IPR000415">
    <property type="entry name" value="Nitroreductase-like"/>
</dbReference>